<evidence type="ECO:0000259" key="3">
    <source>
        <dbReference type="Pfam" id="PF14016"/>
    </source>
</evidence>
<feature type="compositionally biased region" description="Polar residues" evidence="1">
    <location>
        <begin position="47"/>
        <end position="70"/>
    </location>
</feature>
<proteinExistence type="predicted"/>
<keyword evidence="2" id="KW-0732">Signal</keyword>
<dbReference type="InterPro" id="IPR025326">
    <property type="entry name" value="DUF4232"/>
</dbReference>
<keyword evidence="5" id="KW-1185">Reference proteome</keyword>
<name>A0ABY7B7Q1_9PSEU</name>
<evidence type="ECO:0000313" key="4">
    <source>
        <dbReference type="EMBL" id="WAL68166.1"/>
    </source>
</evidence>
<protein>
    <submittedName>
        <fullName evidence="4">DUF4232 domain-containing protein</fullName>
    </submittedName>
</protein>
<reference evidence="4" key="1">
    <citation type="submission" date="2022-11" db="EMBL/GenBank/DDBJ databases">
        <authorList>
            <person name="Mo P."/>
        </authorList>
    </citation>
    <scope>NUCLEOTIDE SEQUENCE</scope>
    <source>
        <strain evidence="4">HUAS 11-8</strain>
    </source>
</reference>
<accession>A0ABY7B7Q1</accession>
<evidence type="ECO:0000256" key="2">
    <source>
        <dbReference type="SAM" id="SignalP"/>
    </source>
</evidence>
<gene>
    <name evidence="4" type="ORF">ORV05_10480</name>
</gene>
<feature type="signal peptide" evidence="2">
    <location>
        <begin position="1"/>
        <end position="26"/>
    </location>
</feature>
<feature type="region of interest" description="Disordered" evidence="1">
    <location>
        <begin position="32"/>
        <end position="82"/>
    </location>
</feature>
<dbReference type="Pfam" id="PF14016">
    <property type="entry name" value="DUF4232"/>
    <property type="match status" value="1"/>
</dbReference>
<organism evidence="4 5">
    <name type="scientific">Amycolatopsis cynarae</name>
    <dbReference type="NCBI Taxonomy" id="2995223"/>
    <lineage>
        <taxon>Bacteria</taxon>
        <taxon>Bacillati</taxon>
        <taxon>Actinomycetota</taxon>
        <taxon>Actinomycetes</taxon>
        <taxon>Pseudonocardiales</taxon>
        <taxon>Pseudonocardiaceae</taxon>
        <taxon>Amycolatopsis</taxon>
    </lineage>
</organism>
<sequence length="230" mass="22932">MNISTKPIRRGAMAVAAVSVVGALGACSTGQPGNATPVPQGAVVTGDSVSATPDNGTRQGTDTTSATNAKGTDGRGVATAGGHPNCTALKVTQSSPDLVNGTNTQWKLPIILTNQSSAPCTVQGFPGVRLEGEDGTSWDLVRAGGTGAPVLLGPGEHATADLTYLTASAVVPGNDSGAHSGWHVAHVAVTPPNSTNTQTMPWADSLDLVKQDSATHPGTYIGPVHPATAG</sequence>
<feature type="domain" description="DUF4232" evidence="3">
    <location>
        <begin position="104"/>
        <end position="205"/>
    </location>
</feature>
<dbReference type="EMBL" id="CP113836">
    <property type="protein sequence ID" value="WAL68166.1"/>
    <property type="molecule type" value="Genomic_DNA"/>
</dbReference>
<dbReference type="RefSeq" id="WP_268758261.1">
    <property type="nucleotide sequence ID" value="NZ_CP113836.1"/>
</dbReference>
<evidence type="ECO:0000256" key="1">
    <source>
        <dbReference type="SAM" id="MobiDB-lite"/>
    </source>
</evidence>
<evidence type="ECO:0000313" key="5">
    <source>
        <dbReference type="Proteomes" id="UP001163203"/>
    </source>
</evidence>
<feature type="chain" id="PRO_5046250969" evidence="2">
    <location>
        <begin position="27"/>
        <end position="230"/>
    </location>
</feature>
<dbReference type="PROSITE" id="PS51257">
    <property type="entry name" value="PROKAR_LIPOPROTEIN"/>
    <property type="match status" value="1"/>
</dbReference>
<dbReference type="Proteomes" id="UP001163203">
    <property type="component" value="Chromosome"/>
</dbReference>